<dbReference type="EMBL" id="BGPR01000005">
    <property type="protein sequence ID" value="GBL74364.1"/>
    <property type="molecule type" value="Genomic_DNA"/>
</dbReference>
<keyword evidence="2" id="KW-1185">Reference proteome</keyword>
<accession>A0A4Y2A608</accession>
<comment type="caution">
    <text evidence="1">The sequence shown here is derived from an EMBL/GenBank/DDBJ whole genome shotgun (WGS) entry which is preliminary data.</text>
</comment>
<dbReference type="AlphaFoldDB" id="A0A4Y2A608"/>
<evidence type="ECO:0000313" key="1">
    <source>
        <dbReference type="EMBL" id="GBL74364.1"/>
    </source>
</evidence>
<evidence type="ECO:0000313" key="2">
    <source>
        <dbReference type="Proteomes" id="UP000499080"/>
    </source>
</evidence>
<proteinExistence type="predicted"/>
<sequence>MPHSSKPTIGIFTGNRAILCGLKVFHLRAFVPHSYPKEATLKEQSNGERETVVFLFFKYFALEACVRFSSRQPRHACPLAAWIGALSTMPVGTTTVW</sequence>
<organism evidence="1 2">
    <name type="scientific">Araneus ventricosus</name>
    <name type="common">Orbweaver spider</name>
    <name type="synonym">Epeira ventricosa</name>
    <dbReference type="NCBI Taxonomy" id="182803"/>
    <lineage>
        <taxon>Eukaryota</taxon>
        <taxon>Metazoa</taxon>
        <taxon>Ecdysozoa</taxon>
        <taxon>Arthropoda</taxon>
        <taxon>Chelicerata</taxon>
        <taxon>Arachnida</taxon>
        <taxon>Araneae</taxon>
        <taxon>Araneomorphae</taxon>
        <taxon>Entelegynae</taxon>
        <taxon>Araneoidea</taxon>
        <taxon>Araneidae</taxon>
        <taxon>Araneus</taxon>
    </lineage>
</organism>
<reference evidence="1 2" key="1">
    <citation type="journal article" date="2019" name="Sci. Rep.">
        <title>Orb-weaving spider Araneus ventricosus genome elucidates the spidroin gene catalogue.</title>
        <authorList>
            <person name="Kono N."/>
            <person name="Nakamura H."/>
            <person name="Ohtoshi R."/>
            <person name="Moran D.A.P."/>
            <person name="Shinohara A."/>
            <person name="Yoshida Y."/>
            <person name="Fujiwara M."/>
            <person name="Mori M."/>
            <person name="Tomita M."/>
            <person name="Arakawa K."/>
        </authorList>
    </citation>
    <scope>NUCLEOTIDE SEQUENCE [LARGE SCALE GENOMIC DNA]</scope>
</reference>
<name>A0A4Y2A608_ARAVE</name>
<gene>
    <name evidence="1" type="ORF">AVEN_235337_1</name>
</gene>
<protein>
    <submittedName>
        <fullName evidence="1">Uncharacterized protein</fullName>
    </submittedName>
</protein>
<dbReference type="Proteomes" id="UP000499080">
    <property type="component" value="Unassembled WGS sequence"/>
</dbReference>